<name>A0A448ZFY2_9STRA</name>
<evidence type="ECO:0000313" key="4">
    <source>
        <dbReference type="Proteomes" id="UP000291116"/>
    </source>
</evidence>
<reference evidence="3 4" key="1">
    <citation type="submission" date="2019-01" db="EMBL/GenBank/DDBJ databases">
        <authorList>
            <person name="Ferrante I. M."/>
        </authorList>
    </citation>
    <scope>NUCLEOTIDE SEQUENCE [LARGE SCALE GENOMIC DNA]</scope>
    <source>
        <strain evidence="3 4">B856</strain>
    </source>
</reference>
<organism evidence="3 4">
    <name type="scientific">Pseudo-nitzschia multistriata</name>
    <dbReference type="NCBI Taxonomy" id="183589"/>
    <lineage>
        <taxon>Eukaryota</taxon>
        <taxon>Sar</taxon>
        <taxon>Stramenopiles</taxon>
        <taxon>Ochrophyta</taxon>
        <taxon>Bacillariophyta</taxon>
        <taxon>Bacillariophyceae</taxon>
        <taxon>Bacillariophycidae</taxon>
        <taxon>Bacillariales</taxon>
        <taxon>Bacillariaceae</taxon>
        <taxon>Pseudo-nitzschia</taxon>
    </lineage>
</organism>
<keyword evidence="2" id="KW-0812">Transmembrane</keyword>
<evidence type="ECO:0000256" key="2">
    <source>
        <dbReference type="SAM" id="Phobius"/>
    </source>
</evidence>
<accession>A0A448ZFY2</accession>
<evidence type="ECO:0000313" key="3">
    <source>
        <dbReference type="EMBL" id="VEU40940.1"/>
    </source>
</evidence>
<dbReference type="EMBL" id="CAACVS010000318">
    <property type="protein sequence ID" value="VEU40940.1"/>
    <property type="molecule type" value="Genomic_DNA"/>
</dbReference>
<feature type="transmembrane region" description="Helical" evidence="2">
    <location>
        <begin position="39"/>
        <end position="58"/>
    </location>
</feature>
<dbReference type="Proteomes" id="UP000291116">
    <property type="component" value="Unassembled WGS sequence"/>
</dbReference>
<protein>
    <submittedName>
        <fullName evidence="3">Uncharacterized protein</fullName>
    </submittedName>
</protein>
<evidence type="ECO:0000256" key="1">
    <source>
        <dbReference type="SAM" id="MobiDB-lite"/>
    </source>
</evidence>
<gene>
    <name evidence="3" type="ORF">PSNMU_V1.4_AUG-EV-PASAV3_0078390</name>
</gene>
<feature type="region of interest" description="Disordered" evidence="1">
    <location>
        <begin position="1"/>
        <end position="22"/>
    </location>
</feature>
<dbReference type="AlphaFoldDB" id="A0A448ZFY2"/>
<proteinExistence type="predicted"/>
<sequence length="75" mass="8762">MELRNFSAHNRGSKRQNQWLHTGYDRRRHSDVNRSTGRFFFAMTTMASAISIFVMGNLKSEIELKALRSGKEEKK</sequence>
<feature type="compositionally biased region" description="Polar residues" evidence="1">
    <location>
        <begin position="7"/>
        <end position="20"/>
    </location>
</feature>
<keyword evidence="4" id="KW-1185">Reference proteome</keyword>
<keyword evidence="2" id="KW-0472">Membrane</keyword>
<keyword evidence="2" id="KW-1133">Transmembrane helix</keyword>